<dbReference type="EMBL" id="JACNJN010000090">
    <property type="protein sequence ID" value="MBC8335067.1"/>
    <property type="molecule type" value="Genomic_DNA"/>
</dbReference>
<dbReference type="Pfam" id="PF16158">
    <property type="entry name" value="N_BRCA1_IG"/>
    <property type="match status" value="1"/>
</dbReference>
<dbReference type="PANTHER" id="PTHR20930:SF0">
    <property type="entry name" value="PROTEIN ILRUN"/>
    <property type="match status" value="1"/>
</dbReference>
<evidence type="ECO:0000313" key="3">
    <source>
        <dbReference type="Proteomes" id="UP000614469"/>
    </source>
</evidence>
<sequence length="469" mass="50480">MLKSLFFKRKRHQKQGSIAEQPKSIGFNNLVVLIAASTVLLSSCGVIPEVNAIAPVIQFEVVSTSVSNMIPSPTPIVIIPEPSLTSTPIPLPPTSTPTLYPPTPTPKIYCDWMSFVKDITIPDGTTIKVGGAFVKTWRLKNRGTCTWTPDYALVFSNGMQMGNNIEVKLPEYVAPGNTIDISIPLTAPSTVGHHRSYWLLRNASGVLFGYGDNANKTFFVDIYAVDGSNPAVTISPSSGPSGTLVQVVASGFLPNSQVLVGLGPVNSEYGQVAQGFTNGNGDFNVQVPARGEVGLELVFAVAVQGQPGVLAPLHFYITEAIPAPTPYLDTWTTFSSPAFAISLQYPAEWQPVPGYGDSNTGVTRYGGVNGFFQIGAMDTDSIDKAAAHEAEHRLKPYGSNPTIETLQIQGQEARLILPSGGQPAGMQNQAALIVQYPFVASIVWSPRYFVLYADWPHIRTIAETLRFAH</sequence>
<evidence type="ECO:0000313" key="2">
    <source>
        <dbReference type="EMBL" id="MBC8335067.1"/>
    </source>
</evidence>
<accession>A0A8J6TJ40</accession>
<dbReference type="Proteomes" id="UP000614469">
    <property type="component" value="Unassembled WGS sequence"/>
</dbReference>
<dbReference type="PANTHER" id="PTHR20930">
    <property type="entry name" value="OVARIAN CARCINOMA ANTIGEN CA125-RELATED"/>
    <property type="match status" value="1"/>
</dbReference>
<dbReference type="Gene3D" id="2.60.40.10">
    <property type="entry name" value="Immunoglobulins"/>
    <property type="match status" value="1"/>
</dbReference>
<proteinExistence type="predicted"/>
<dbReference type="AlphaFoldDB" id="A0A8J6TJ40"/>
<name>A0A8J6TJ40_9CHLR</name>
<feature type="domain" description="Nbr1 FW" evidence="1">
    <location>
        <begin position="120"/>
        <end position="209"/>
    </location>
</feature>
<comment type="caution">
    <text evidence="2">The sequence shown here is derived from an EMBL/GenBank/DDBJ whole genome shotgun (WGS) entry which is preliminary data.</text>
</comment>
<gene>
    <name evidence="2" type="ORF">H8E29_07375</name>
</gene>
<dbReference type="CDD" id="cd14947">
    <property type="entry name" value="NBR1_like"/>
    <property type="match status" value="1"/>
</dbReference>
<organism evidence="2 3">
    <name type="scientific">Candidatus Desulfolinea nitratireducens</name>
    <dbReference type="NCBI Taxonomy" id="2841698"/>
    <lineage>
        <taxon>Bacteria</taxon>
        <taxon>Bacillati</taxon>
        <taxon>Chloroflexota</taxon>
        <taxon>Anaerolineae</taxon>
        <taxon>Anaerolineales</taxon>
        <taxon>Anaerolineales incertae sedis</taxon>
        <taxon>Candidatus Desulfolinea</taxon>
    </lineage>
</organism>
<dbReference type="InterPro" id="IPR013783">
    <property type="entry name" value="Ig-like_fold"/>
</dbReference>
<protein>
    <recommendedName>
        <fullName evidence="1">Nbr1 FW domain-containing protein</fullName>
    </recommendedName>
</protein>
<dbReference type="InterPro" id="IPR032350">
    <property type="entry name" value="Nbr1_FW"/>
</dbReference>
<evidence type="ECO:0000259" key="1">
    <source>
        <dbReference type="Pfam" id="PF16158"/>
    </source>
</evidence>
<reference evidence="2 3" key="1">
    <citation type="submission" date="2020-08" db="EMBL/GenBank/DDBJ databases">
        <title>Bridging the membrane lipid divide: bacteria of the FCB group superphylum have the potential to synthesize archaeal ether lipids.</title>
        <authorList>
            <person name="Villanueva L."/>
            <person name="Von Meijenfeldt F.A.B."/>
            <person name="Westbye A.B."/>
            <person name="Yadav S."/>
            <person name="Hopmans E.C."/>
            <person name="Dutilh B.E."/>
            <person name="Sinninghe Damste J.S."/>
        </authorList>
    </citation>
    <scope>NUCLEOTIDE SEQUENCE [LARGE SCALE GENOMIC DNA]</scope>
    <source>
        <strain evidence="2">NIOZ-UU36</strain>
    </source>
</reference>